<sequence length="133" mass="15207">MPETTVQLEELETRVAARYSEKMAALWTLPDSEFSTVEFGPDWANHLKPSSEPRPTARTIEISTVDQPLPPPIVPLPPPIMQFPREQWITYPHKRTISLLIADRMIDLWDDLTTEQQAQVGYLVLYGGREHVA</sequence>
<proteinExistence type="predicted"/>
<dbReference type="Proteomes" id="UP000547444">
    <property type="component" value="Unassembled WGS sequence"/>
</dbReference>
<gene>
    <name evidence="1" type="ORF">FHU31_005942</name>
</gene>
<comment type="caution">
    <text evidence="1">The sequence shown here is derived from an EMBL/GenBank/DDBJ whole genome shotgun (WGS) entry which is preliminary data.</text>
</comment>
<dbReference type="EMBL" id="JAANOW010000005">
    <property type="protein sequence ID" value="NIH98918.1"/>
    <property type="molecule type" value="Genomic_DNA"/>
</dbReference>
<dbReference type="RefSeq" id="WP_167164617.1">
    <property type="nucleotide sequence ID" value="NZ_JAANOW010000005.1"/>
</dbReference>
<organism evidence="1 2">
    <name type="scientific">Mycolicibacterium fluoranthenivorans</name>
    <dbReference type="NCBI Taxonomy" id="258505"/>
    <lineage>
        <taxon>Bacteria</taxon>
        <taxon>Bacillati</taxon>
        <taxon>Actinomycetota</taxon>
        <taxon>Actinomycetes</taxon>
        <taxon>Mycobacteriales</taxon>
        <taxon>Mycobacteriaceae</taxon>
        <taxon>Mycolicibacterium</taxon>
    </lineage>
</organism>
<dbReference type="AlphaFoldDB" id="A0A7X5U5V0"/>
<evidence type="ECO:0000313" key="1">
    <source>
        <dbReference type="EMBL" id="NIH98918.1"/>
    </source>
</evidence>
<keyword evidence="2" id="KW-1185">Reference proteome</keyword>
<accession>A0A7X5U5V0</accession>
<reference evidence="1 2" key="1">
    <citation type="submission" date="2020-03" db="EMBL/GenBank/DDBJ databases">
        <title>Sequencing the genomes of 1000 actinobacteria strains.</title>
        <authorList>
            <person name="Klenk H.-P."/>
        </authorList>
    </citation>
    <scope>NUCLEOTIDE SEQUENCE [LARGE SCALE GENOMIC DNA]</scope>
    <source>
        <strain evidence="1 2">DSM 44556</strain>
    </source>
</reference>
<protein>
    <submittedName>
        <fullName evidence="1">Uncharacterized protein</fullName>
    </submittedName>
</protein>
<evidence type="ECO:0000313" key="2">
    <source>
        <dbReference type="Proteomes" id="UP000547444"/>
    </source>
</evidence>
<name>A0A7X5U5V0_9MYCO</name>